<evidence type="ECO:0000313" key="6">
    <source>
        <dbReference type="EMBL" id="KAB4452590.1"/>
    </source>
</evidence>
<evidence type="ECO:0000313" key="23">
    <source>
        <dbReference type="Proteomes" id="UP000436858"/>
    </source>
</evidence>
<dbReference type="InterPro" id="IPR051785">
    <property type="entry name" value="MMCE/EMCE_epimerase"/>
</dbReference>
<dbReference type="EMBL" id="WCRW01000002">
    <property type="protein sequence ID" value="KAB4458298.1"/>
    <property type="molecule type" value="Genomic_DNA"/>
</dbReference>
<dbReference type="Proteomes" id="UP000284785">
    <property type="component" value="Unassembled WGS sequence"/>
</dbReference>
<evidence type="ECO:0000313" key="25">
    <source>
        <dbReference type="Proteomes" id="UP000460317"/>
    </source>
</evidence>
<dbReference type="Proteomes" id="UP000283616">
    <property type="component" value="Unassembled WGS sequence"/>
</dbReference>
<dbReference type="EMBL" id="QSJP01000004">
    <property type="protein sequence ID" value="RHD89651.1"/>
    <property type="molecule type" value="Genomic_DNA"/>
</dbReference>
<dbReference type="EMBL" id="JAQNVG010000001">
    <property type="protein sequence ID" value="MDC2234257.1"/>
    <property type="molecule type" value="Genomic_DNA"/>
</dbReference>
<evidence type="ECO:0000313" key="27">
    <source>
        <dbReference type="Proteomes" id="UP001156218"/>
    </source>
</evidence>
<evidence type="ECO:0000313" key="11">
    <source>
        <dbReference type="EMBL" id="MCE9237597.1"/>
    </source>
</evidence>
<evidence type="ECO:0000313" key="8">
    <source>
        <dbReference type="EMBL" id="KAB4472741.1"/>
    </source>
</evidence>
<evidence type="ECO:0000313" key="13">
    <source>
        <dbReference type="EMBL" id="RHD89651.1"/>
    </source>
</evidence>
<reference evidence="11" key="6">
    <citation type="submission" date="2021-07" db="EMBL/GenBank/DDBJ databases">
        <title>Comparative genomics of Bacteroides fragilis group isolates reveals species-dependent resistance mechanisms and validates clinical tools for resistance prediction.</title>
        <authorList>
            <person name="Wallace M.J."/>
            <person name="Jean S."/>
            <person name="Wallace M.A."/>
            <person name="Carey-Ann B.D."/>
            <person name="Dantas G."/>
        </authorList>
    </citation>
    <scope>NUCLEOTIDE SEQUENCE</scope>
    <source>
        <strain evidence="11">BJH_160</strain>
    </source>
</reference>
<accession>C6IFG0</accession>
<dbReference type="Proteomes" id="UP001217776">
    <property type="component" value="Unassembled WGS sequence"/>
</dbReference>
<evidence type="ECO:0000313" key="24">
    <source>
        <dbReference type="Proteomes" id="UP000440614"/>
    </source>
</evidence>
<proteinExistence type="predicted"/>
<dbReference type="Proteomes" id="UP000095541">
    <property type="component" value="Unassembled WGS sequence"/>
</dbReference>
<dbReference type="Proteomes" id="UP001156218">
    <property type="component" value="Chromosome"/>
</dbReference>
<reference evidence="18 19" key="1">
    <citation type="submission" date="2015-09" db="EMBL/GenBank/DDBJ databases">
        <authorList>
            <consortium name="Pathogen Informatics"/>
        </authorList>
    </citation>
    <scope>NUCLEOTIDE SEQUENCE [LARGE SCALE GENOMIC DNA]</scope>
    <source>
        <strain evidence="4 19">2789STDY5834899</strain>
        <strain evidence="3 18">2789STDY5834945</strain>
    </source>
</reference>
<dbReference type="Proteomes" id="UP000436825">
    <property type="component" value="Unassembled WGS sequence"/>
</dbReference>
<dbReference type="Proteomes" id="UP000440614">
    <property type="component" value="Unassembled WGS sequence"/>
</dbReference>
<dbReference type="CDD" id="cd07264">
    <property type="entry name" value="VOC_like"/>
    <property type="match status" value="1"/>
</dbReference>
<dbReference type="RefSeq" id="WP_008763467.1">
    <property type="nucleotide sequence ID" value="NZ_BAABXH010000002.1"/>
</dbReference>
<dbReference type="EMBL" id="CP083680">
    <property type="protein sequence ID" value="UYU65385.1"/>
    <property type="molecule type" value="Genomic_DNA"/>
</dbReference>
<reference evidence="15 27" key="5">
    <citation type="submission" date="2021-06" db="EMBL/GenBank/DDBJ databases">
        <title>Interrogation of the integrated mobile genetic elements in gut-associated Bacteroides with a consensus prediction approach.</title>
        <authorList>
            <person name="Campbell D.E."/>
            <person name="Leigh J.R."/>
            <person name="Kim T."/>
            <person name="England W."/>
            <person name="Whitaker R.J."/>
            <person name="Degnan P.H."/>
        </authorList>
    </citation>
    <scope>NUCLEOTIDE SEQUENCE [LARGE SCALE GENOMIC DNA]</scope>
    <source>
        <strain evidence="17">VPI-3443</strain>
        <strain evidence="16">VPI-BTDOT2</strain>
        <strain evidence="15 27">WAL8669</strain>
    </source>
</reference>
<name>A0A0P0EVD1_BACT4</name>
<evidence type="ECO:0000313" key="19">
    <source>
        <dbReference type="Proteomes" id="UP000095576"/>
    </source>
</evidence>
<evidence type="ECO:0000256" key="1">
    <source>
        <dbReference type="ARBA" id="ARBA00022723"/>
    </source>
</evidence>
<dbReference type="GO" id="GO:0016829">
    <property type="term" value="F:lyase activity"/>
    <property type="evidence" value="ECO:0007669"/>
    <property type="project" value="UniProtKB-KW"/>
</dbReference>
<sequence>MRFSNVRLLVKDFAGCFKFYTEQLGLEPAWGDENSGYASFKVADGIEGLALFVSDWMAPSAGNADKQQPVGMREKLMISFSVDNVDETFVALKAKGVTFISEPTDMPDWGMRTLYLRDPEENLIELFTPLAPEKFSQELIEEDQKFH</sequence>
<dbReference type="EMBL" id="CZAP01000017">
    <property type="protein sequence ID" value="CUP95938.1"/>
    <property type="molecule type" value="Genomic_DNA"/>
</dbReference>
<dbReference type="Proteomes" id="UP000488521">
    <property type="component" value="Unassembled WGS sequence"/>
</dbReference>
<dbReference type="PROSITE" id="PS51819">
    <property type="entry name" value="VOC"/>
    <property type="match status" value="1"/>
</dbReference>
<dbReference type="GO" id="GO:0046872">
    <property type="term" value="F:metal ion binding"/>
    <property type="evidence" value="ECO:0007669"/>
    <property type="project" value="UniProtKB-KW"/>
</dbReference>
<feature type="domain" description="VOC" evidence="2">
    <location>
        <begin position="2"/>
        <end position="129"/>
    </location>
</feature>
<evidence type="ECO:0000313" key="12">
    <source>
        <dbReference type="EMBL" id="MDC2234257.1"/>
    </source>
</evidence>
<dbReference type="InterPro" id="IPR004360">
    <property type="entry name" value="Glyas_Fos-R_dOase_dom"/>
</dbReference>
<evidence type="ECO:0000259" key="2">
    <source>
        <dbReference type="PROSITE" id="PS51819"/>
    </source>
</evidence>
<dbReference type="GeneID" id="60927148"/>
<evidence type="ECO:0000313" key="4">
    <source>
        <dbReference type="EMBL" id="CUP95938.1"/>
    </source>
</evidence>
<dbReference type="EMBL" id="CZBI01000002">
    <property type="protein sequence ID" value="CUP70393.1"/>
    <property type="molecule type" value="Genomic_DNA"/>
</dbReference>
<evidence type="ECO:0000313" key="20">
    <source>
        <dbReference type="Proteomes" id="UP000283616"/>
    </source>
</evidence>
<dbReference type="EMBL" id="JAHYQA010000005">
    <property type="protein sequence ID" value="MCE9237597.1"/>
    <property type="molecule type" value="Genomic_DNA"/>
</dbReference>
<dbReference type="EMBL" id="WCSB01000008">
    <property type="protein sequence ID" value="KAB4452590.1"/>
    <property type="molecule type" value="Genomic_DNA"/>
</dbReference>
<dbReference type="AlphaFoldDB" id="A0A0P0EVD1"/>
<dbReference type="OMA" id="ACYRFYA"/>
<reference evidence="10" key="4">
    <citation type="submission" date="2021-02" db="EMBL/GenBank/DDBJ databases">
        <title>Infant gut strain persistence is associated with maternal origin, phylogeny, and functional potential including surface adhesion and iron acquisition.</title>
        <authorList>
            <person name="Lou Y.C."/>
        </authorList>
    </citation>
    <scope>NUCLEOTIDE SEQUENCE</scope>
    <source>
        <strain evidence="10">L3_082_243G1_dasL3_082_243G1_maxbin2.maxbin.015s ta_sub</strain>
    </source>
</reference>
<dbReference type="GO" id="GO:0004493">
    <property type="term" value="F:methylmalonyl-CoA epimerase activity"/>
    <property type="evidence" value="ECO:0007669"/>
    <property type="project" value="TreeGrafter"/>
</dbReference>
<evidence type="ECO:0000313" key="17">
    <source>
        <dbReference type="EMBL" id="UYU93221.1"/>
    </source>
</evidence>
<gene>
    <name evidence="14" type="ORF">DW011_14040</name>
    <name evidence="13" type="ORF">DW780_06125</name>
    <name evidence="4" type="ORF">ERS852511_03807</name>
    <name evidence="3" type="ORF">ERS852557_01355</name>
    <name evidence="8" type="ORF">GAN59_14770</name>
    <name evidence="7" type="ORF">GAN75_04370</name>
    <name evidence="9" type="ORF">GAN91_03955</name>
    <name evidence="6" type="ORF">GAN93_10800</name>
    <name evidence="5" type="ORF">GAO51_00185</name>
    <name evidence="11" type="ORF">K0H07_10585</name>
    <name evidence="10" type="ORF">KHY35_19350</name>
    <name evidence="16" type="ORF">KQP59_05010</name>
    <name evidence="15" type="ORF">KQP68_17645</name>
    <name evidence="17" type="ORF">KQP74_11405</name>
    <name evidence="12" type="ORF">PO127_00665</name>
</gene>
<keyword evidence="3" id="KW-0456">Lyase</keyword>
<dbReference type="PANTHER" id="PTHR43048:SF4">
    <property type="entry name" value="RING-CLEAVING DIOXYGENASE-RELATED"/>
    <property type="match status" value="1"/>
</dbReference>
<evidence type="ECO:0000313" key="5">
    <source>
        <dbReference type="EMBL" id="KAB4315946.1"/>
    </source>
</evidence>
<evidence type="ECO:0000313" key="22">
    <source>
        <dbReference type="Proteomes" id="UP000436825"/>
    </source>
</evidence>
<evidence type="ECO:0000313" key="3">
    <source>
        <dbReference type="EMBL" id="CUP70393.1"/>
    </source>
</evidence>
<evidence type="ECO:0000313" key="16">
    <source>
        <dbReference type="EMBL" id="UYU72468.1"/>
    </source>
</evidence>
<evidence type="ECO:0000313" key="26">
    <source>
        <dbReference type="Proteomes" id="UP000488521"/>
    </source>
</evidence>
<evidence type="ECO:0000313" key="21">
    <source>
        <dbReference type="Proteomes" id="UP000284785"/>
    </source>
</evidence>
<dbReference type="Proteomes" id="UP001162960">
    <property type="component" value="Chromosome"/>
</dbReference>
<dbReference type="SUPFAM" id="SSF54593">
    <property type="entry name" value="Glyoxalase/Bleomycin resistance protein/Dihydroxybiphenyl dioxygenase"/>
    <property type="match status" value="1"/>
</dbReference>
<evidence type="ECO:0000313" key="9">
    <source>
        <dbReference type="EMBL" id="KAB4486064.1"/>
    </source>
</evidence>
<dbReference type="Pfam" id="PF00903">
    <property type="entry name" value="Glyoxalase"/>
    <property type="match status" value="1"/>
</dbReference>
<evidence type="ECO:0000313" key="7">
    <source>
        <dbReference type="EMBL" id="KAB4458298.1"/>
    </source>
</evidence>
<dbReference type="EMBL" id="CP083681">
    <property type="protein sequence ID" value="UYU72468.1"/>
    <property type="molecule type" value="Genomic_DNA"/>
</dbReference>
<dbReference type="Gene3D" id="3.10.180.10">
    <property type="entry name" value="2,3-Dihydroxybiphenyl 1,2-Dioxygenase, domain 1"/>
    <property type="match status" value="1"/>
</dbReference>
<dbReference type="Proteomes" id="UP000460317">
    <property type="component" value="Unassembled WGS sequence"/>
</dbReference>
<evidence type="ECO:0000313" key="15">
    <source>
        <dbReference type="EMBL" id="UYU65385.1"/>
    </source>
</evidence>
<dbReference type="Proteomes" id="UP000782901">
    <property type="component" value="Unassembled WGS sequence"/>
</dbReference>
<dbReference type="Proteomes" id="UP001156216">
    <property type="component" value="Chromosome"/>
</dbReference>
<dbReference type="Proteomes" id="UP001200544">
    <property type="component" value="Unassembled WGS sequence"/>
</dbReference>
<dbReference type="Proteomes" id="UP000436858">
    <property type="component" value="Unassembled WGS sequence"/>
</dbReference>
<dbReference type="PANTHER" id="PTHR43048">
    <property type="entry name" value="METHYLMALONYL-COA EPIMERASE"/>
    <property type="match status" value="1"/>
</dbReference>
<accession>A0A0P0EVD1</accession>
<dbReference type="Proteomes" id="UP000095576">
    <property type="component" value="Unassembled WGS sequence"/>
</dbReference>
<dbReference type="InterPro" id="IPR037523">
    <property type="entry name" value="VOC_core"/>
</dbReference>
<organism evidence="9 23">
    <name type="scientific">Bacteroides thetaiotaomicron</name>
    <dbReference type="NCBI Taxonomy" id="818"/>
    <lineage>
        <taxon>Bacteria</taxon>
        <taxon>Pseudomonadati</taxon>
        <taxon>Bacteroidota</taxon>
        <taxon>Bacteroidia</taxon>
        <taxon>Bacteroidales</taxon>
        <taxon>Bacteroidaceae</taxon>
        <taxon>Bacteroides</taxon>
    </lineage>
</organism>
<dbReference type="EMBL" id="WCRS01000010">
    <property type="protein sequence ID" value="KAB4472741.1"/>
    <property type="molecule type" value="Genomic_DNA"/>
</dbReference>
<dbReference type="EMBL" id="JAGZEE010000038">
    <property type="protein sequence ID" value="MBS5412833.1"/>
    <property type="molecule type" value="Genomic_DNA"/>
</dbReference>
<evidence type="ECO:0000313" key="10">
    <source>
        <dbReference type="EMBL" id="MBS5412833.1"/>
    </source>
</evidence>
<protein>
    <submittedName>
        <fullName evidence="3">Lactoylglutathione lyase and related lyases</fullName>
    </submittedName>
    <submittedName>
        <fullName evidence="9">VOC family protein</fullName>
    </submittedName>
</protein>
<reference evidence="22 23" key="3">
    <citation type="journal article" date="2019" name="Nat. Med.">
        <title>A library of human gut bacterial isolates paired with longitudinal multiomics data enables mechanistic microbiome research.</title>
        <authorList>
            <person name="Poyet M."/>
            <person name="Groussin M."/>
            <person name="Gibbons S.M."/>
            <person name="Avila-Pacheco J."/>
            <person name="Jiang X."/>
            <person name="Kearney S.M."/>
            <person name="Perrotta A.R."/>
            <person name="Berdy B."/>
            <person name="Zhao S."/>
            <person name="Lieberman T.D."/>
            <person name="Swanson P.K."/>
            <person name="Smith M."/>
            <person name="Roesemann S."/>
            <person name="Alexander J.E."/>
            <person name="Rich S.A."/>
            <person name="Livny J."/>
            <person name="Vlamakis H."/>
            <person name="Clish C."/>
            <person name="Bullock K."/>
            <person name="Deik A."/>
            <person name="Scott J."/>
            <person name="Pierce K.A."/>
            <person name="Xavier R.J."/>
            <person name="Alm E.J."/>
        </authorList>
    </citation>
    <scope>NUCLEOTIDE SEQUENCE [LARGE SCALE GENOMIC DNA]</scope>
    <source>
        <strain evidence="8 26">BIOML-A156</strain>
        <strain evidence="7 22">BIOML-A160</strain>
        <strain evidence="9 23">BIOML-A162</strain>
        <strain evidence="6 25">BIOML-A165</strain>
        <strain evidence="5 24">BIOML-A188</strain>
    </source>
</reference>
<keyword evidence="1" id="KW-0479">Metal-binding</keyword>
<dbReference type="GO" id="GO:0046491">
    <property type="term" value="P:L-methylmalonyl-CoA metabolic process"/>
    <property type="evidence" value="ECO:0007669"/>
    <property type="project" value="TreeGrafter"/>
</dbReference>
<dbReference type="EMBL" id="QROV01000015">
    <property type="protein sequence ID" value="RHL57920.1"/>
    <property type="molecule type" value="Genomic_DNA"/>
</dbReference>
<dbReference type="EMBL" id="WCRY01000003">
    <property type="protein sequence ID" value="KAB4486064.1"/>
    <property type="molecule type" value="Genomic_DNA"/>
</dbReference>
<reference evidence="20 21" key="2">
    <citation type="submission" date="2018-08" db="EMBL/GenBank/DDBJ databases">
        <title>A genome reference for cultivated species of the human gut microbiota.</title>
        <authorList>
            <person name="Zou Y."/>
            <person name="Xue W."/>
            <person name="Luo G."/>
        </authorList>
    </citation>
    <scope>NUCLEOTIDE SEQUENCE [LARGE SCALE GENOMIC DNA]</scope>
    <source>
        <strain evidence="14 20">AF37-12</strain>
        <strain evidence="13 21">AM30-26</strain>
    </source>
</reference>
<dbReference type="InterPro" id="IPR029068">
    <property type="entry name" value="Glyas_Bleomycin-R_OHBP_Dase"/>
</dbReference>
<dbReference type="EMBL" id="WCSY01000001">
    <property type="protein sequence ID" value="KAB4315946.1"/>
    <property type="molecule type" value="Genomic_DNA"/>
</dbReference>
<dbReference type="KEGG" id="btho:Btheta7330_02744"/>
<evidence type="ECO:0000313" key="14">
    <source>
        <dbReference type="EMBL" id="RHL57920.1"/>
    </source>
</evidence>
<reference evidence="12" key="7">
    <citation type="submission" date="2022-10" db="EMBL/GenBank/DDBJ databases">
        <title>Human gut microbiome strain richness.</title>
        <authorList>
            <person name="Chen-Liaw A."/>
        </authorList>
    </citation>
    <scope>NUCLEOTIDE SEQUENCE</scope>
    <source>
        <strain evidence="12">1001283st1_A3_1001283B150304_161114</strain>
    </source>
</reference>
<evidence type="ECO:0000313" key="18">
    <source>
        <dbReference type="Proteomes" id="UP000095541"/>
    </source>
</evidence>
<dbReference type="EMBL" id="CP083685">
    <property type="protein sequence ID" value="UYU93221.1"/>
    <property type="molecule type" value="Genomic_DNA"/>
</dbReference>
<dbReference type="PATRIC" id="fig|818.23.peg.2828"/>